<organism evidence="2 3">
    <name type="scientific">Sphaeramia orbicularis</name>
    <name type="common">orbiculate cardinalfish</name>
    <dbReference type="NCBI Taxonomy" id="375764"/>
    <lineage>
        <taxon>Eukaryota</taxon>
        <taxon>Metazoa</taxon>
        <taxon>Chordata</taxon>
        <taxon>Craniata</taxon>
        <taxon>Vertebrata</taxon>
        <taxon>Euteleostomi</taxon>
        <taxon>Actinopterygii</taxon>
        <taxon>Neopterygii</taxon>
        <taxon>Teleostei</taxon>
        <taxon>Neoteleostei</taxon>
        <taxon>Acanthomorphata</taxon>
        <taxon>Gobiaria</taxon>
        <taxon>Kurtiformes</taxon>
        <taxon>Apogonoidei</taxon>
        <taxon>Apogonidae</taxon>
        <taxon>Apogoninae</taxon>
        <taxon>Sphaeramia</taxon>
    </lineage>
</organism>
<evidence type="ECO:0000313" key="2">
    <source>
        <dbReference type="Ensembl" id="ENSSORP00005033369.1"/>
    </source>
</evidence>
<dbReference type="PANTHER" id="PTHR45532:SF1">
    <property type="entry name" value="WD REPEAT-CONTAINING PROTEIN 97"/>
    <property type="match status" value="1"/>
</dbReference>
<dbReference type="InParanoid" id="A0A673AVL2"/>
<dbReference type="InterPro" id="IPR001680">
    <property type="entry name" value="WD40_rpt"/>
</dbReference>
<dbReference type="InterPro" id="IPR036322">
    <property type="entry name" value="WD40_repeat_dom_sf"/>
</dbReference>
<dbReference type="SMART" id="SM00320">
    <property type="entry name" value="WD40"/>
    <property type="match status" value="5"/>
</dbReference>
<evidence type="ECO:0000313" key="3">
    <source>
        <dbReference type="Proteomes" id="UP000472271"/>
    </source>
</evidence>
<dbReference type="Gene3D" id="2.130.10.10">
    <property type="entry name" value="YVTN repeat-like/Quinoprotein amine dehydrogenase"/>
    <property type="match status" value="2"/>
</dbReference>
<dbReference type="AlphaFoldDB" id="A0A673AVL2"/>
<dbReference type="SUPFAM" id="SSF50969">
    <property type="entry name" value="YVTN repeat-like/Quinoprotein amine dehydrogenase"/>
    <property type="match status" value="1"/>
</dbReference>
<dbReference type="InterPro" id="IPR011044">
    <property type="entry name" value="Quino_amine_DH_bsu"/>
</dbReference>
<dbReference type="PROSITE" id="PS50082">
    <property type="entry name" value="WD_REPEATS_2"/>
    <property type="match status" value="2"/>
</dbReference>
<reference evidence="2" key="3">
    <citation type="submission" date="2025-09" db="UniProtKB">
        <authorList>
            <consortium name="Ensembl"/>
        </authorList>
    </citation>
    <scope>IDENTIFICATION</scope>
</reference>
<accession>A0A673AVL2</accession>
<evidence type="ECO:0000256" key="1">
    <source>
        <dbReference type="PROSITE-ProRule" id="PRU00221"/>
    </source>
</evidence>
<dbReference type="SUPFAM" id="SSF50978">
    <property type="entry name" value="WD40 repeat-like"/>
    <property type="match status" value="1"/>
</dbReference>
<dbReference type="PROSITE" id="PS50294">
    <property type="entry name" value="WD_REPEATS_REGION"/>
    <property type="match status" value="1"/>
</dbReference>
<proteinExistence type="predicted"/>
<reference evidence="2" key="1">
    <citation type="submission" date="2019-06" db="EMBL/GenBank/DDBJ databases">
        <authorList>
            <consortium name="Wellcome Sanger Institute Data Sharing"/>
        </authorList>
    </citation>
    <scope>NUCLEOTIDE SEQUENCE [LARGE SCALE GENOMIC DNA]</scope>
</reference>
<reference evidence="2" key="2">
    <citation type="submission" date="2025-08" db="UniProtKB">
        <authorList>
            <consortium name="Ensembl"/>
        </authorList>
    </citation>
    <scope>IDENTIFICATION</scope>
</reference>
<dbReference type="Proteomes" id="UP000472271">
    <property type="component" value="Chromosome 20"/>
</dbReference>
<keyword evidence="1" id="KW-0853">WD repeat</keyword>
<dbReference type="PANTHER" id="PTHR45532">
    <property type="entry name" value="WD REPEAT-CONTAINING PROTEIN 97"/>
    <property type="match status" value="1"/>
</dbReference>
<name>A0A673AVL2_9TELE</name>
<protein>
    <submittedName>
        <fullName evidence="2">Uncharacterized protein</fullName>
    </submittedName>
</protein>
<dbReference type="Ensembl" id="ENSSORT00005034276.1">
    <property type="protein sequence ID" value="ENSSORP00005033369.1"/>
    <property type="gene ID" value="ENSSORG00005015798.1"/>
</dbReference>
<sequence>VRSRKKKSSFTHGLHQLQHFSCDSPVRYLMYSEATAAFISLHSDNTCCFYKPDCDKYICLTHSAPLTFKGLTATKISGYIMGWGPGAVLTLLDSELKTLEDVQDAPDVCVCQAAEHSTEVVTAGVGNVCVWSVMLMRYDIYSVHSLYLHSNITAIAYCSQQDCLIVASKELSIRVWGPDWELRFAFVGHNGMVSSLLYCSELSMLVSAAVDCTIRCWNVEEGDVIECIHTEKRNPPLGIECTRQGGSFLSFSCQGVDLWTFRRLYTLHSELGEDRGPLRQILVPPLPAPYPTRALCVRGDRDIILVTAETGAVLTSFRGEQRILCADYCLHKEILLGLTETGTVLQANTLTNPITLLHEWKGRGQGPCLSAPGPACCLVLYSYVTDPKGALEEWRDLQEWRGCSKRDMNSLDDAKNMFLVILGQRGGCVSVLTLKNGTILCRIPAHNGQTVTTMEAYPERGEDKTVVVWLVNPCISECLTKQMSLYCGQPHVYLAVLGPRLALTFEEPASGTYSLMHFNFTDQTQTDHPPREEHLDHFTGLCVCPDLEVFVSSSLDGTVHIWNEENRLIRLDLLNAVPECIAYSGFGEVLLGIRGSLYKMNCAKFLPRYYQKMVFKANSFTNSFTLSCKMSPKCLFTLILY</sequence>
<dbReference type="InterPro" id="IPR015943">
    <property type="entry name" value="WD40/YVTN_repeat-like_dom_sf"/>
</dbReference>
<keyword evidence="3" id="KW-1185">Reference proteome</keyword>
<dbReference type="Pfam" id="PF00400">
    <property type="entry name" value="WD40"/>
    <property type="match status" value="3"/>
</dbReference>
<feature type="repeat" description="WD" evidence="1">
    <location>
        <begin position="531"/>
        <end position="563"/>
    </location>
</feature>
<feature type="repeat" description="WD" evidence="1">
    <location>
        <begin position="186"/>
        <end position="227"/>
    </location>
</feature>